<proteinExistence type="predicted"/>
<evidence type="ECO:0000313" key="2">
    <source>
        <dbReference type="Proteomes" id="UP000763088"/>
    </source>
</evidence>
<dbReference type="PANTHER" id="PTHR36452:SF1">
    <property type="entry name" value="DUF2461 DOMAIN-CONTAINING PROTEIN"/>
    <property type="match status" value="1"/>
</dbReference>
<sequence>MDAKRILKYLKQLMANNNREWYQAHKAEYDAVRADFEAGIAKAIGRITEFDPSIAHLSVKDCTYRFYRDTRFSNDKSPYKNHFGGYIAAHGKKALHGGYYLHLEPGHCMVACGNYWLPTNILTSCRNEIMGNTEEWLKCVENKEFQHYFGSQTASSFKAPTDVSSWNQPQGFGLEKLKTCPSGFPRDWEHIEYLRMKDYCCWHQVPDDFYQGEKWLDEIERMFKSAKPMMDFINSVIDDYE</sequence>
<dbReference type="Proteomes" id="UP000763088">
    <property type="component" value="Unassembled WGS sequence"/>
</dbReference>
<dbReference type="InterPro" id="IPR015996">
    <property type="entry name" value="UCP028451"/>
</dbReference>
<dbReference type="Pfam" id="PF09365">
    <property type="entry name" value="DUF2461"/>
    <property type="match status" value="1"/>
</dbReference>
<name>A0A928BQH5_XYLRU</name>
<gene>
    <name evidence="1" type="ORF">E7102_03290</name>
</gene>
<accession>A0A928BQH5</accession>
<dbReference type="PANTHER" id="PTHR36452">
    <property type="entry name" value="CHROMOSOME 12, WHOLE GENOME SHOTGUN SEQUENCE"/>
    <property type="match status" value="1"/>
</dbReference>
<evidence type="ECO:0000313" key="1">
    <source>
        <dbReference type="EMBL" id="MBE6265485.1"/>
    </source>
</evidence>
<dbReference type="EMBL" id="SUYD01000003">
    <property type="protein sequence ID" value="MBE6265485.1"/>
    <property type="molecule type" value="Genomic_DNA"/>
</dbReference>
<dbReference type="PIRSF" id="PIRSF028451">
    <property type="entry name" value="UCP028451"/>
    <property type="match status" value="1"/>
</dbReference>
<dbReference type="NCBIfam" id="TIGR02453">
    <property type="entry name" value="TIGR02453 family protein"/>
    <property type="match status" value="1"/>
</dbReference>
<dbReference type="InterPro" id="IPR012808">
    <property type="entry name" value="CHP02453"/>
</dbReference>
<organism evidence="1 2">
    <name type="scientific">Xylanibacter ruminicola</name>
    <name type="common">Prevotella ruminicola</name>
    <dbReference type="NCBI Taxonomy" id="839"/>
    <lineage>
        <taxon>Bacteria</taxon>
        <taxon>Pseudomonadati</taxon>
        <taxon>Bacteroidota</taxon>
        <taxon>Bacteroidia</taxon>
        <taxon>Bacteroidales</taxon>
        <taxon>Prevotellaceae</taxon>
        <taxon>Xylanibacter</taxon>
    </lineage>
</organism>
<protein>
    <submittedName>
        <fullName evidence="1">DUF2461 domain-containing protein</fullName>
    </submittedName>
</protein>
<dbReference type="AlphaFoldDB" id="A0A928BQH5"/>
<reference evidence="1" key="1">
    <citation type="submission" date="2019-04" db="EMBL/GenBank/DDBJ databases">
        <title>Evolution of Biomass-Degrading Anaerobic Consortia Revealed by Metagenomics.</title>
        <authorList>
            <person name="Peng X."/>
        </authorList>
    </citation>
    <scope>NUCLEOTIDE SEQUENCE</scope>
    <source>
        <strain evidence="1">SIG141</strain>
    </source>
</reference>
<comment type="caution">
    <text evidence="1">The sequence shown here is derived from an EMBL/GenBank/DDBJ whole genome shotgun (WGS) entry which is preliminary data.</text>
</comment>